<evidence type="ECO:0000313" key="5">
    <source>
        <dbReference type="Proteomes" id="UP000469385"/>
    </source>
</evidence>
<name>A0A6N8IRD0_9BURK</name>
<dbReference type="Proteomes" id="UP000469385">
    <property type="component" value="Unassembled WGS sequence"/>
</dbReference>
<comment type="caution">
    <text evidence="4">The sequence shown here is derived from an EMBL/GenBank/DDBJ whole genome shotgun (WGS) entry which is preliminary data.</text>
</comment>
<evidence type="ECO:0000259" key="3">
    <source>
        <dbReference type="Pfam" id="PF13581"/>
    </source>
</evidence>
<dbReference type="GO" id="GO:0004674">
    <property type="term" value="F:protein serine/threonine kinase activity"/>
    <property type="evidence" value="ECO:0007669"/>
    <property type="project" value="UniProtKB-KW"/>
</dbReference>
<feature type="domain" description="Histidine kinase/HSP90-like ATPase" evidence="3">
    <location>
        <begin position="50"/>
        <end position="180"/>
    </location>
</feature>
<reference evidence="4 5" key="1">
    <citation type="submission" date="2019-12" db="EMBL/GenBank/DDBJ databases">
        <authorList>
            <person name="Huq M.A."/>
        </authorList>
    </citation>
    <scope>NUCLEOTIDE SEQUENCE [LARGE SCALE GENOMIC DNA]</scope>
    <source>
        <strain evidence="4 5">MAH-25</strain>
    </source>
</reference>
<evidence type="ECO:0000256" key="1">
    <source>
        <dbReference type="ARBA" id="ARBA00022527"/>
    </source>
</evidence>
<proteinExistence type="predicted"/>
<keyword evidence="1" id="KW-0808">Transferase</keyword>
<gene>
    <name evidence="4" type="ORF">GON04_07995</name>
</gene>
<dbReference type="PANTHER" id="PTHR35526:SF3">
    <property type="entry name" value="ANTI-SIGMA-F FACTOR RSBW"/>
    <property type="match status" value="1"/>
</dbReference>
<feature type="compositionally biased region" description="Low complexity" evidence="2">
    <location>
        <begin position="23"/>
        <end position="32"/>
    </location>
</feature>
<dbReference type="InterPro" id="IPR036890">
    <property type="entry name" value="HATPase_C_sf"/>
</dbReference>
<evidence type="ECO:0000256" key="2">
    <source>
        <dbReference type="SAM" id="MobiDB-lite"/>
    </source>
</evidence>
<dbReference type="Pfam" id="PF13581">
    <property type="entry name" value="HATPase_c_2"/>
    <property type="match status" value="1"/>
</dbReference>
<dbReference type="AlphaFoldDB" id="A0A6N8IRD0"/>
<evidence type="ECO:0000313" key="4">
    <source>
        <dbReference type="EMBL" id="MVQ29384.1"/>
    </source>
</evidence>
<dbReference type="InterPro" id="IPR050267">
    <property type="entry name" value="Anti-sigma-factor_SerPK"/>
</dbReference>
<keyword evidence="5" id="KW-1185">Reference proteome</keyword>
<organism evidence="4 5">
    <name type="scientific">Ramlibacter pinisoli</name>
    <dbReference type="NCBI Taxonomy" id="2682844"/>
    <lineage>
        <taxon>Bacteria</taxon>
        <taxon>Pseudomonadati</taxon>
        <taxon>Pseudomonadota</taxon>
        <taxon>Betaproteobacteria</taxon>
        <taxon>Burkholderiales</taxon>
        <taxon>Comamonadaceae</taxon>
        <taxon>Ramlibacter</taxon>
    </lineage>
</organism>
<feature type="region of interest" description="Disordered" evidence="2">
    <location>
        <begin position="1"/>
        <end position="32"/>
    </location>
</feature>
<dbReference type="CDD" id="cd16936">
    <property type="entry name" value="HATPase_RsbW-like"/>
    <property type="match status" value="1"/>
</dbReference>
<dbReference type="PANTHER" id="PTHR35526">
    <property type="entry name" value="ANTI-SIGMA-F FACTOR RSBW-RELATED"/>
    <property type="match status" value="1"/>
</dbReference>
<sequence length="183" mass="19713">MRRPRAGAGPVQAHPHGQGVLHPCRPGRGAGAPGRLTAAAGVREQVIELQAALAQVAPATQRVRALLPGWLADAERDAIELALAEALTNIVEHGYGADTQEPVRLRVRERPTGLEIDIWDRGQPIPDGLIESTDVTTTFLYDPTDLDGLPEGGMGLALIKAAFDEVRYGTRDGVNRLRLVRRL</sequence>
<keyword evidence="1" id="KW-0418">Kinase</keyword>
<dbReference type="InterPro" id="IPR003594">
    <property type="entry name" value="HATPase_dom"/>
</dbReference>
<accession>A0A6N8IRD0</accession>
<dbReference type="Gene3D" id="3.30.565.10">
    <property type="entry name" value="Histidine kinase-like ATPase, C-terminal domain"/>
    <property type="match status" value="1"/>
</dbReference>
<protein>
    <recommendedName>
        <fullName evidence="3">Histidine kinase/HSP90-like ATPase domain-containing protein</fullName>
    </recommendedName>
</protein>
<keyword evidence="1" id="KW-0723">Serine/threonine-protein kinase</keyword>
<dbReference type="EMBL" id="WSEL01000003">
    <property type="protein sequence ID" value="MVQ29384.1"/>
    <property type="molecule type" value="Genomic_DNA"/>
</dbReference>
<dbReference type="SUPFAM" id="SSF55874">
    <property type="entry name" value="ATPase domain of HSP90 chaperone/DNA topoisomerase II/histidine kinase"/>
    <property type="match status" value="1"/>
</dbReference>